<reference evidence="11 12" key="1">
    <citation type="journal article" date="2016" name="Nat. Commun.">
        <title>Extremotolerant tardigrade genome and improved radiotolerance of human cultured cells by tardigrade-unique protein.</title>
        <authorList>
            <person name="Hashimoto T."/>
            <person name="Horikawa D.D."/>
            <person name="Saito Y."/>
            <person name="Kuwahara H."/>
            <person name="Kozuka-Hata H."/>
            <person name="Shin-I T."/>
            <person name="Minakuchi Y."/>
            <person name="Ohishi K."/>
            <person name="Motoyama A."/>
            <person name="Aizu T."/>
            <person name="Enomoto A."/>
            <person name="Kondo K."/>
            <person name="Tanaka S."/>
            <person name="Hara Y."/>
            <person name="Koshikawa S."/>
            <person name="Sagara H."/>
            <person name="Miura T."/>
            <person name="Yokobori S."/>
            <person name="Miyagawa K."/>
            <person name="Suzuki Y."/>
            <person name="Kubo T."/>
            <person name="Oyama M."/>
            <person name="Kohara Y."/>
            <person name="Fujiyama A."/>
            <person name="Arakawa K."/>
            <person name="Katayama T."/>
            <person name="Toyoda A."/>
            <person name="Kunieda T."/>
        </authorList>
    </citation>
    <scope>NUCLEOTIDE SEQUENCE [LARGE SCALE GENOMIC DNA]</scope>
    <source>
        <strain evidence="11 12">YOKOZUNA-1</strain>
    </source>
</reference>
<dbReference type="InterPro" id="IPR050122">
    <property type="entry name" value="RTK"/>
</dbReference>
<evidence type="ECO:0000256" key="6">
    <source>
        <dbReference type="ARBA" id="ARBA00023137"/>
    </source>
</evidence>
<dbReference type="InterPro" id="IPR032675">
    <property type="entry name" value="LRR_dom_sf"/>
</dbReference>
<keyword evidence="6" id="KW-0829">Tyrosine-protein kinase</keyword>
<evidence type="ECO:0000256" key="3">
    <source>
        <dbReference type="ARBA" id="ARBA00022741"/>
    </source>
</evidence>
<dbReference type="EMBL" id="BDGG01000001">
    <property type="protein sequence ID" value="GAU89624.1"/>
    <property type="molecule type" value="Genomic_DNA"/>
</dbReference>
<dbReference type="PANTHER" id="PTHR24416">
    <property type="entry name" value="TYROSINE-PROTEIN KINASE RECEPTOR"/>
    <property type="match status" value="1"/>
</dbReference>
<dbReference type="PROSITE" id="PS00107">
    <property type="entry name" value="PROTEIN_KINASE_ATP"/>
    <property type="match status" value="1"/>
</dbReference>
<gene>
    <name evidence="11" type="primary">RvY_02154-1</name>
    <name evidence="11" type="synonym">RvY_02154.1</name>
    <name evidence="11" type="ORF">RvY_02154</name>
</gene>
<evidence type="ECO:0000256" key="5">
    <source>
        <dbReference type="ARBA" id="ARBA00022840"/>
    </source>
</evidence>
<evidence type="ECO:0000256" key="1">
    <source>
        <dbReference type="ARBA" id="ARBA00004167"/>
    </source>
</evidence>
<name>A0A1D1UIR5_RAMVA</name>
<comment type="subcellular location">
    <subcellularLocation>
        <location evidence="1">Membrane</location>
        <topology evidence="1">Single-pass membrane protein</topology>
    </subcellularLocation>
</comment>
<dbReference type="Pfam" id="PF07714">
    <property type="entry name" value="PK_Tyr_Ser-Thr"/>
    <property type="match status" value="1"/>
</dbReference>
<dbReference type="Gene3D" id="3.80.10.10">
    <property type="entry name" value="Ribonuclease Inhibitor"/>
    <property type="match status" value="1"/>
</dbReference>
<dbReference type="GO" id="GO:0005524">
    <property type="term" value="F:ATP binding"/>
    <property type="evidence" value="ECO:0007669"/>
    <property type="project" value="UniProtKB-UniRule"/>
</dbReference>
<dbReference type="STRING" id="947166.A0A1D1UIR5"/>
<evidence type="ECO:0000256" key="2">
    <source>
        <dbReference type="ARBA" id="ARBA00022679"/>
    </source>
</evidence>
<dbReference type="Proteomes" id="UP000186922">
    <property type="component" value="Unassembled WGS sequence"/>
</dbReference>
<dbReference type="GO" id="GO:0007169">
    <property type="term" value="P:cell surface receptor protein tyrosine kinase signaling pathway"/>
    <property type="evidence" value="ECO:0007669"/>
    <property type="project" value="TreeGrafter"/>
</dbReference>
<dbReference type="GO" id="GO:0004714">
    <property type="term" value="F:transmembrane receptor protein tyrosine kinase activity"/>
    <property type="evidence" value="ECO:0007669"/>
    <property type="project" value="UniProtKB-EC"/>
</dbReference>
<dbReference type="GO" id="GO:0005886">
    <property type="term" value="C:plasma membrane"/>
    <property type="evidence" value="ECO:0007669"/>
    <property type="project" value="TreeGrafter"/>
</dbReference>
<feature type="chain" id="PRO_5008897263" description="Protein kinase domain-containing protein" evidence="9">
    <location>
        <begin position="22"/>
        <end position="771"/>
    </location>
</feature>
<dbReference type="InterPro" id="IPR001245">
    <property type="entry name" value="Ser-Thr/Tyr_kinase_cat_dom"/>
</dbReference>
<feature type="binding site" evidence="8">
    <location>
        <position position="465"/>
    </location>
    <ligand>
        <name>ATP</name>
        <dbReference type="ChEBI" id="CHEBI:30616"/>
    </ligand>
</feature>
<dbReference type="AlphaFoldDB" id="A0A1D1UIR5"/>
<evidence type="ECO:0000313" key="11">
    <source>
        <dbReference type="EMBL" id="GAU89624.1"/>
    </source>
</evidence>
<dbReference type="SUPFAM" id="SSF56112">
    <property type="entry name" value="Protein kinase-like (PK-like)"/>
    <property type="match status" value="1"/>
</dbReference>
<evidence type="ECO:0000256" key="8">
    <source>
        <dbReference type="PROSITE-ProRule" id="PRU10141"/>
    </source>
</evidence>
<evidence type="ECO:0000256" key="4">
    <source>
        <dbReference type="ARBA" id="ARBA00022777"/>
    </source>
</evidence>
<keyword evidence="2" id="KW-0808">Transferase</keyword>
<dbReference type="InterPro" id="IPR000719">
    <property type="entry name" value="Prot_kinase_dom"/>
</dbReference>
<dbReference type="SMART" id="SM00219">
    <property type="entry name" value="TyrKc"/>
    <property type="match status" value="1"/>
</dbReference>
<feature type="signal peptide" evidence="9">
    <location>
        <begin position="1"/>
        <end position="21"/>
    </location>
</feature>
<feature type="domain" description="Protein kinase" evidence="10">
    <location>
        <begin position="431"/>
        <end position="755"/>
    </location>
</feature>
<keyword evidence="3 8" id="KW-0547">Nucleotide-binding</keyword>
<keyword evidence="12" id="KW-1185">Reference proteome</keyword>
<evidence type="ECO:0000256" key="9">
    <source>
        <dbReference type="SAM" id="SignalP"/>
    </source>
</evidence>
<sequence length="771" mass="86709">MNGGVFLASLCIVYVITAVCGNSPMECEFDVNSHAISCRSGLWSSEDAVFAETSAEVVRLSDITVVEDSAIPALPSVRALSLTNMKMYNGSGELAKFPLSNFMRQLRRDSIEELHITSTTLLFVSKEDFFGMNHLQRLHLVSNDITEFNVDTFEAFVFDDCEPVASMLTTVSIEHDRQMASFPWATLRPVASSLQEVCITNNTKLVALQCNATQACDFKLSSVQNVTISNNALPDELPKDIFPTIDGKFTTLCFQQNRNPCTFCGPLPALEWYRDQYPFSVAPTSNSTHTSHRLDYTCLEESNGRPENHKKISGFATDQLYTEKRDWCRLDPPIPPSTTAPPSLGNHTTAIISATVGSVLVVSILTLWFCRRRIAALIFQRYPDAYPWIGTRYSSYVVKDDFLSLADEYFPEDSATKQEVQSMTIMARNIKLLQEPLGRGSHGSIYKATARGLKSRLGEVPVAVKVCHADVLSADTAKKLFVDEVSAMCQAGFHSALVNLLGVTRIEKKAALLLEFCEQGALSTFLTDHRPPFFYYHVDEAGSYLPYRYETATELQATATYLLKERETETRSCTFDELILSSKDLLSFAYQIARGMEYLAHRSVIHRDLAARNVLVAQGRIVKISDFGMARKGDNVYVMGSSTGLPVRWMPPDALVTRCFSQSSDVWSYGVLLWELFSLGEVPYKDHLVVHGQIRNFVRWLEEGRRLDRPCGTPLVMHELMTHCWATKSTDRPTFSQIRRRLDRVIAREAIDDYLQLNNALYPYSLIYEVV</sequence>
<dbReference type="InterPro" id="IPR020635">
    <property type="entry name" value="Tyr_kinase_cat_dom"/>
</dbReference>
<dbReference type="PROSITE" id="PS00109">
    <property type="entry name" value="PROTEIN_KINASE_TYR"/>
    <property type="match status" value="1"/>
</dbReference>
<proteinExistence type="predicted"/>
<dbReference type="OrthoDB" id="3256376at2759"/>
<dbReference type="InterPro" id="IPR011009">
    <property type="entry name" value="Kinase-like_dom_sf"/>
</dbReference>
<comment type="catalytic activity">
    <reaction evidence="7">
        <text>L-tyrosyl-[protein] + ATP = O-phospho-L-tyrosyl-[protein] + ADP + H(+)</text>
        <dbReference type="Rhea" id="RHEA:10596"/>
        <dbReference type="Rhea" id="RHEA-COMP:10136"/>
        <dbReference type="Rhea" id="RHEA-COMP:20101"/>
        <dbReference type="ChEBI" id="CHEBI:15378"/>
        <dbReference type="ChEBI" id="CHEBI:30616"/>
        <dbReference type="ChEBI" id="CHEBI:46858"/>
        <dbReference type="ChEBI" id="CHEBI:61978"/>
        <dbReference type="ChEBI" id="CHEBI:456216"/>
        <dbReference type="EC" id="2.7.10.1"/>
    </reaction>
</comment>
<organism evidence="11 12">
    <name type="scientific">Ramazzottius varieornatus</name>
    <name type="common">Water bear</name>
    <name type="synonym">Tardigrade</name>
    <dbReference type="NCBI Taxonomy" id="947166"/>
    <lineage>
        <taxon>Eukaryota</taxon>
        <taxon>Metazoa</taxon>
        <taxon>Ecdysozoa</taxon>
        <taxon>Tardigrada</taxon>
        <taxon>Eutardigrada</taxon>
        <taxon>Parachela</taxon>
        <taxon>Hypsibioidea</taxon>
        <taxon>Ramazzottiidae</taxon>
        <taxon>Ramazzottius</taxon>
    </lineage>
</organism>
<evidence type="ECO:0000313" key="12">
    <source>
        <dbReference type="Proteomes" id="UP000186922"/>
    </source>
</evidence>
<dbReference type="Gene3D" id="1.10.510.10">
    <property type="entry name" value="Transferase(Phosphotransferase) domain 1"/>
    <property type="match status" value="1"/>
</dbReference>
<keyword evidence="4" id="KW-0418">Kinase</keyword>
<keyword evidence="9" id="KW-0732">Signal</keyword>
<keyword evidence="5 8" id="KW-0067">ATP-binding</keyword>
<evidence type="ECO:0000259" key="10">
    <source>
        <dbReference type="PROSITE" id="PS50011"/>
    </source>
</evidence>
<dbReference type="GO" id="GO:0043235">
    <property type="term" value="C:receptor complex"/>
    <property type="evidence" value="ECO:0007669"/>
    <property type="project" value="TreeGrafter"/>
</dbReference>
<evidence type="ECO:0000256" key="7">
    <source>
        <dbReference type="ARBA" id="ARBA00051243"/>
    </source>
</evidence>
<accession>A0A1D1UIR5</accession>
<protein>
    <recommendedName>
        <fullName evidence="10">Protein kinase domain-containing protein</fullName>
    </recommendedName>
</protein>
<dbReference type="FunFam" id="1.10.510.10:FF:000554">
    <property type="entry name" value="Predicted protein"/>
    <property type="match status" value="1"/>
</dbReference>
<dbReference type="InterPro" id="IPR017441">
    <property type="entry name" value="Protein_kinase_ATP_BS"/>
</dbReference>
<dbReference type="CDD" id="cd00192">
    <property type="entry name" value="PTKc"/>
    <property type="match status" value="1"/>
</dbReference>
<dbReference type="SUPFAM" id="SSF52058">
    <property type="entry name" value="L domain-like"/>
    <property type="match status" value="1"/>
</dbReference>
<dbReference type="InterPro" id="IPR008266">
    <property type="entry name" value="Tyr_kinase_AS"/>
</dbReference>
<dbReference type="Gene3D" id="3.30.200.20">
    <property type="entry name" value="Phosphorylase Kinase, domain 1"/>
    <property type="match status" value="1"/>
</dbReference>
<dbReference type="PANTHER" id="PTHR24416:SF600">
    <property type="entry name" value="PDGF- AND VEGF-RECEPTOR RELATED, ISOFORM J"/>
    <property type="match status" value="1"/>
</dbReference>
<comment type="caution">
    <text evidence="11">The sequence shown here is derived from an EMBL/GenBank/DDBJ whole genome shotgun (WGS) entry which is preliminary data.</text>
</comment>
<dbReference type="PROSITE" id="PS50011">
    <property type="entry name" value="PROTEIN_KINASE_DOM"/>
    <property type="match status" value="1"/>
</dbReference>